<evidence type="ECO:0000313" key="1">
    <source>
        <dbReference type="EMBL" id="KAA1421400.1"/>
    </source>
</evidence>
<keyword evidence="2" id="KW-1185">Reference proteome</keyword>
<dbReference type="Proteomes" id="UP000325003">
    <property type="component" value="Unassembled WGS sequence"/>
</dbReference>
<dbReference type="EMBL" id="VUJV01000001">
    <property type="protein sequence ID" value="KAA1421400.1"/>
    <property type="molecule type" value="Genomic_DNA"/>
</dbReference>
<reference evidence="1 2" key="1">
    <citation type="submission" date="2019-09" db="EMBL/GenBank/DDBJ databases">
        <title>Nocardioides panacisoli sp. nov., isolated from the soil of a ginseng field.</title>
        <authorList>
            <person name="Cho C."/>
        </authorList>
    </citation>
    <scope>NUCLEOTIDE SEQUENCE [LARGE SCALE GENOMIC DNA]</scope>
    <source>
        <strain evidence="1 2">BN130099</strain>
    </source>
</reference>
<proteinExistence type="predicted"/>
<accession>A0A5B1LNP3</accession>
<gene>
    <name evidence="1" type="ORF">F0U44_03625</name>
</gene>
<evidence type="ECO:0000313" key="2">
    <source>
        <dbReference type="Proteomes" id="UP000325003"/>
    </source>
</evidence>
<organism evidence="1 2">
    <name type="scientific">Nocardioides humilatus</name>
    <dbReference type="NCBI Taxonomy" id="2607660"/>
    <lineage>
        <taxon>Bacteria</taxon>
        <taxon>Bacillati</taxon>
        <taxon>Actinomycetota</taxon>
        <taxon>Actinomycetes</taxon>
        <taxon>Propionibacteriales</taxon>
        <taxon>Nocardioidaceae</taxon>
        <taxon>Nocardioides</taxon>
    </lineage>
</organism>
<dbReference type="AlphaFoldDB" id="A0A5B1LNP3"/>
<sequence>MHNGICHRCGAATVRAAANSLSSQSTHTTMWPPHQPGVRGIFKANLGQVWQYVCTTCGVMEWRIHDPATIAWINANWVAVPVQQDQPPG</sequence>
<comment type="caution">
    <text evidence="1">The sequence shown here is derived from an EMBL/GenBank/DDBJ whole genome shotgun (WGS) entry which is preliminary data.</text>
</comment>
<name>A0A5B1LNP3_9ACTN</name>
<dbReference type="RefSeq" id="WP_149726861.1">
    <property type="nucleotide sequence ID" value="NZ_VUJV01000001.1"/>
</dbReference>
<protein>
    <submittedName>
        <fullName evidence="1">Uncharacterized protein</fullName>
    </submittedName>
</protein>
<reference evidence="1 2" key="2">
    <citation type="submission" date="2019-09" db="EMBL/GenBank/DDBJ databases">
        <authorList>
            <person name="Jin C."/>
        </authorList>
    </citation>
    <scope>NUCLEOTIDE SEQUENCE [LARGE SCALE GENOMIC DNA]</scope>
    <source>
        <strain evidence="1 2">BN130099</strain>
    </source>
</reference>